<dbReference type="AlphaFoldDB" id="A0AB39QA19"/>
<name>A0AB39QA19_9ACTN</name>
<protein>
    <submittedName>
        <fullName evidence="1">Uncharacterized protein</fullName>
    </submittedName>
</protein>
<evidence type="ECO:0000313" key="1">
    <source>
        <dbReference type="EMBL" id="XDQ37939.1"/>
    </source>
</evidence>
<accession>A0AB39QA19</accession>
<organism evidence="1">
    <name type="scientific">Streptomyces sp. R28</name>
    <dbReference type="NCBI Taxonomy" id="3238628"/>
    <lineage>
        <taxon>Bacteria</taxon>
        <taxon>Bacillati</taxon>
        <taxon>Actinomycetota</taxon>
        <taxon>Actinomycetes</taxon>
        <taxon>Kitasatosporales</taxon>
        <taxon>Streptomycetaceae</taxon>
        <taxon>Streptomyces</taxon>
    </lineage>
</organism>
<gene>
    <name evidence="1" type="ORF">AB5J49_33855</name>
</gene>
<proteinExistence type="predicted"/>
<dbReference type="RefSeq" id="WP_369172653.1">
    <property type="nucleotide sequence ID" value="NZ_CP163439.1"/>
</dbReference>
<dbReference type="EMBL" id="CP163439">
    <property type="protein sequence ID" value="XDQ37939.1"/>
    <property type="molecule type" value="Genomic_DNA"/>
</dbReference>
<reference evidence="1" key="1">
    <citation type="submission" date="2024-07" db="EMBL/GenBank/DDBJ databases">
        <authorList>
            <person name="Yu S.T."/>
        </authorList>
    </citation>
    <scope>NUCLEOTIDE SEQUENCE</scope>
    <source>
        <strain evidence="1">R28</strain>
    </source>
</reference>
<sequence>MTELMEWLAERGVTTVIKVDGDRMAERRAAWMVIVSGGQLGEDSFFRTDLATADACLDSLLAHLEGKGLSPFE</sequence>